<reference evidence="5" key="2">
    <citation type="submission" date="2020-09" db="EMBL/GenBank/DDBJ databases">
        <authorList>
            <person name="Sun Q."/>
            <person name="Zhou Y."/>
        </authorList>
    </citation>
    <scope>NUCLEOTIDE SEQUENCE</scope>
    <source>
        <strain evidence="5">CGMCC 1.15371</strain>
    </source>
</reference>
<dbReference type="Proteomes" id="UP000628775">
    <property type="component" value="Unassembled WGS sequence"/>
</dbReference>
<evidence type="ECO:0000259" key="3">
    <source>
        <dbReference type="Pfam" id="PF13556"/>
    </source>
</evidence>
<dbReference type="Pfam" id="PF13556">
    <property type="entry name" value="HTH_30"/>
    <property type="match status" value="1"/>
</dbReference>
<comment type="similarity">
    <text evidence="1">Belongs to the CdaR family.</text>
</comment>
<dbReference type="InterPro" id="IPR008599">
    <property type="entry name" value="Diacid_rec"/>
</dbReference>
<evidence type="ECO:0000256" key="1">
    <source>
        <dbReference type="ARBA" id="ARBA00006754"/>
    </source>
</evidence>
<dbReference type="Pfam" id="PF05651">
    <property type="entry name" value="Diacid_rec"/>
    <property type="match status" value="1"/>
</dbReference>
<evidence type="ECO:0000313" key="5">
    <source>
        <dbReference type="EMBL" id="GGE49539.1"/>
    </source>
</evidence>
<evidence type="ECO:0000313" key="6">
    <source>
        <dbReference type="Proteomes" id="UP000628775"/>
    </source>
</evidence>
<feature type="domain" description="PucR C-terminal helix-turn-helix" evidence="3">
    <location>
        <begin position="314"/>
        <end position="372"/>
    </location>
</feature>
<name>A0A8J2YKU9_9BACL</name>
<dbReference type="InterPro" id="IPR051448">
    <property type="entry name" value="CdaR-like_regulators"/>
</dbReference>
<keyword evidence="6" id="KW-1185">Reference proteome</keyword>
<feature type="domain" description="CdaR GGDEF-like" evidence="4">
    <location>
        <begin position="142"/>
        <end position="269"/>
    </location>
</feature>
<comment type="caution">
    <text evidence="5">The sequence shown here is derived from an EMBL/GenBank/DDBJ whole genome shotgun (WGS) entry which is preliminary data.</text>
</comment>
<dbReference type="InterPro" id="IPR025736">
    <property type="entry name" value="PucR_C-HTH_dom"/>
</dbReference>
<dbReference type="PANTHER" id="PTHR33744:SF16">
    <property type="entry name" value="CARBOHYDRATE DIACID REGULATOR"/>
    <property type="match status" value="1"/>
</dbReference>
<dbReference type="PANTHER" id="PTHR33744">
    <property type="entry name" value="CARBOHYDRATE DIACID REGULATOR"/>
    <property type="match status" value="1"/>
</dbReference>
<evidence type="ECO:0000259" key="2">
    <source>
        <dbReference type="Pfam" id="PF05651"/>
    </source>
</evidence>
<dbReference type="InterPro" id="IPR042070">
    <property type="entry name" value="PucR_C-HTH_sf"/>
</dbReference>
<dbReference type="AlphaFoldDB" id="A0A8J2YKU9"/>
<proteinExistence type="inferred from homology"/>
<dbReference type="Pfam" id="PF17853">
    <property type="entry name" value="GGDEF_2"/>
    <property type="match status" value="1"/>
</dbReference>
<dbReference type="EMBL" id="BMIR01000016">
    <property type="protein sequence ID" value="GGE49539.1"/>
    <property type="molecule type" value="Genomic_DNA"/>
</dbReference>
<feature type="domain" description="Putative sugar diacid recognition" evidence="2">
    <location>
        <begin position="3"/>
        <end position="136"/>
    </location>
</feature>
<protein>
    <submittedName>
        <fullName evidence="5">Carbohydrate diacid regulator</fullName>
    </submittedName>
</protein>
<accession>A0A8J2YKU9</accession>
<dbReference type="Gene3D" id="1.10.10.2840">
    <property type="entry name" value="PucR C-terminal helix-turn-helix domain"/>
    <property type="match status" value="1"/>
</dbReference>
<evidence type="ECO:0000259" key="4">
    <source>
        <dbReference type="Pfam" id="PF17853"/>
    </source>
</evidence>
<reference evidence="5" key="1">
    <citation type="journal article" date="2014" name="Int. J. Syst. Evol. Microbiol.">
        <title>Complete genome sequence of Corynebacterium casei LMG S-19264T (=DSM 44701T), isolated from a smear-ripened cheese.</title>
        <authorList>
            <consortium name="US DOE Joint Genome Institute (JGI-PGF)"/>
            <person name="Walter F."/>
            <person name="Albersmeier A."/>
            <person name="Kalinowski J."/>
            <person name="Ruckert C."/>
        </authorList>
    </citation>
    <scope>NUCLEOTIDE SEQUENCE</scope>
    <source>
        <strain evidence="5">CGMCC 1.15371</strain>
    </source>
</reference>
<gene>
    <name evidence="5" type="ORF">GCM10011391_30420</name>
</gene>
<dbReference type="InterPro" id="IPR041522">
    <property type="entry name" value="CdaR_GGDEF"/>
</dbReference>
<sequence length="376" mass="42942">MKLNADLASKIVKEARSSINEHFIIVDTECKIIASSESERIGEFHEGALQAIQENRIVNIYPEDRHKLQGVKPGINTPIKYQDEIIGVIGITGDPLHVRPYADIIRRLTELFIREAIQAEQLASRNRGLEAFIYEWIHRKTVDEAFKQRGDILGIPLSGAYGLVLCRLHSREENGKSLSVDEARVDEYIQACFHQAFNIKEDVMIHWGKEGYLLLINEQNFKRHTIGELFHNWCSEVKGMGARLAIGVAQHTYEEIVSEGFREAEKALNACTVERPVMFYEQLRLEILLQDIPDETCQAFFNVTLKRLENSPELIQTIEAYFAQNMSIASAAEALHLHVNTLHYRLNKIAEMTELDVKTTEGIVLAYLALRLRQES</sequence>
<dbReference type="RefSeq" id="WP_188696063.1">
    <property type="nucleotide sequence ID" value="NZ_BMIR01000016.1"/>
</dbReference>
<organism evidence="5 6">
    <name type="scientific">Pullulanibacillus camelliae</name>
    <dbReference type="NCBI Taxonomy" id="1707096"/>
    <lineage>
        <taxon>Bacteria</taxon>
        <taxon>Bacillati</taxon>
        <taxon>Bacillota</taxon>
        <taxon>Bacilli</taxon>
        <taxon>Bacillales</taxon>
        <taxon>Sporolactobacillaceae</taxon>
        <taxon>Pullulanibacillus</taxon>
    </lineage>
</organism>